<feature type="chain" id="PRO_5046689711" evidence="1">
    <location>
        <begin position="20"/>
        <end position="163"/>
    </location>
</feature>
<protein>
    <submittedName>
        <fullName evidence="2">Uncharacterized protein</fullName>
    </submittedName>
</protein>
<accession>A0ABP9YVK7</accession>
<proteinExistence type="predicted"/>
<keyword evidence="1" id="KW-0732">Signal</keyword>
<comment type="caution">
    <text evidence="2">The sequence shown here is derived from an EMBL/GenBank/DDBJ whole genome shotgun (WGS) entry which is preliminary data.</text>
</comment>
<feature type="signal peptide" evidence="1">
    <location>
        <begin position="1"/>
        <end position="19"/>
    </location>
</feature>
<evidence type="ECO:0000256" key="1">
    <source>
        <dbReference type="SAM" id="SignalP"/>
    </source>
</evidence>
<organism evidence="2 3">
    <name type="scientific">Mucor flavus</name>
    <dbReference type="NCBI Taxonomy" id="439312"/>
    <lineage>
        <taxon>Eukaryota</taxon>
        <taxon>Fungi</taxon>
        <taxon>Fungi incertae sedis</taxon>
        <taxon>Mucoromycota</taxon>
        <taxon>Mucoromycotina</taxon>
        <taxon>Mucoromycetes</taxon>
        <taxon>Mucorales</taxon>
        <taxon>Mucorineae</taxon>
        <taxon>Mucoraceae</taxon>
        <taxon>Mucor</taxon>
    </lineage>
</organism>
<sequence>MRAFPFIFATVAFTTVIFGHSANDVVFDRPVLSDNVYNCLRDINAAANQYAILDEFEGISNCCPSTRPELNEYEISVSADAITTYVSRAISALHAIKEKRPEILGIQDAEMHAQIHLRGMSDLTESLFKCLIPNAPKEYVSNFEKMNLTLSNSFVDTKTAYGI</sequence>
<evidence type="ECO:0000313" key="3">
    <source>
        <dbReference type="Proteomes" id="UP001473302"/>
    </source>
</evidence>
<reference evidence="2 3" key="1">
    <citation type="submission" date="2024-04" db="EMBL/GenBank/DDBJ databases">
        <title>genome sequences of Mucor flavus KT1a and Helicostylum pulchrum KT1b strains isolated from the surface of a dry-aged beef.</title>
        <authorList>
            <person name="Toyotome T."/>
            <person name="Hosono M."/>
            <person name="Torimaru M."/>
            <person name="Fukuda K."/>
            <person name="Mikami N."/>
        </authorList>
    </citation>
    <scope>NUCLEOTIDE SEQUENCE [LARGE SCALE GENOMIC DNA]</scope>
    <source>
        <strain evidence="2 3">KT1a</strain>
    </source>
</reference>
<gene>
    <name evidence="2" type="ORF">MFLAVUS_004327</name>
</gene>
<keyword evidence="3" id="KW-1185">Reference proteome</keyword>
<dbReference type="Proteomes" id="UP001473302">
    <property type="component" value="Unassembled WGS sequence"/>
</dbReference>
<name>A0ABP9YVK7_9FUNG</name>
<evidence type="ECO:0000313" key="2">
    <source>
        <dbReference type="EMBL" id="GAA5810899.1"/>
    </source>
</evidence>
<dbReference type="EMBL" id="BAABUK010000008">
    <property type="protein sequence ID" value="GAA5810899.1"/>
    <property type="molecule type" value="Genomic_DNA"/>
</dbReference>